<reference evidence="2 3" key="1">
    <citation type="journal article" date="2019" name="Nat. Ecol. Evol.">
        <title>Megaphylogeny resolves global patterns of mushroom evolution.</title>
        <authorList>
            <person name="Varga T."/>
            <person name="Krizsan K."/>
            <person name="Foldi C."/>
            <person name="Dima B."/>
            <person name="Sanchez-Garcia M."/>
            <person name="Sanchez-Ramirez S."/>
            <person name="Szollosi G.J."/>
            <person name="Szarkandi J.G."/>
            <person name="Papp V."/>
            <person name="Albert L."/>
            <person name="Andreopoulos W."/>
            <person name="Angelini C."/>
            <person name="Antonin V."/>
            <person name="Barry K.W."/>
            <person name="Bougher N.L."/>
            <person name="Buchanan P."/>
            <person name="Buyck B."/>
            <person name="Bense V."/>
            <person name="Catcheside P."/>
            <person name="Chovatia M."/>
            <person name="Cooper J."/>
            <person name="Damon W."/>
            <person name="Desjardin D."/>
            <person name="Finy P."/>
            <person name="Geml J."/>
            <person name="Haridas S."/>
            <person name="Hughes K."/>
            <person name="Justo A."/>
            <person name="Karasinski D."/>
            <person name="Kautmanova I."/>
            <person name="Kiss B."/>
            <person name="Kocsube S."/>
            <person name="Kotiranta H."/>
            <person name="LaButti K.M."/>
            <person name="Lechner B.E."/>
            <person name="Liimatainen K."/>
            <person name="Lipzen A."/>
            <person name="Lukacs Z."/>
            <person name="Mihaltcheva S."/>
            <person name="Morgado L.N."/>
            <person name="Niskanen T."/>
            <person name="Noordeloos M.E."/>
            <person name="Ohm R.A."/>
            <person name="Ortiz-Santana B."/>
            <person name="Ovrebo C."/>
            <person name="Racz N."/>
            <person name="Riley R."/>
            <person name="Savchenko A."/>
            <person name="Shiryaev A."/>
            <person name="Soop K."/>
            <person name="Spirin V."/>
            <person name="Szebenyi C."/>
            <person name="Tomsovsky M."/>
            <person name="Tulloss R.E."/>
            <person name="Uehling J."/>
            <person name="Grigoriev I.V."/>
            <person name="Vagvolgyi C."/>
            <person name="Papp T."/>
            <person name="Martin F.M."/>
            <person name="Miettinen O."/>
            <person name="Hibbett D.S."/>
            <person name="Nagy L.G."/>
        </authorList>
    </citation>
    <scope>NUCLEOTIDE SEQUENCE [LARGE SCALE GENOMIC DNA]</scope>
    <source>
        <strain evidence="2 3">FP101781</strain>
    </source>
</reference>
<dbReference type="OrthoDB" id="2654423at2759"/>
<proteinExistence type="predicted"/>
<protein>
    <submittedName>
        <fullName evidence="2">Uncharacterized protein</fullName>
    </submittedName>
</protein>
<gene>
    <name evidence="2" type="ORF">FA13DRAFT_1796555</name>
</gene>
<feature type="compositionally biased region" description="Basic residues" evidence="1">
    <location>
        <begin position="31"/>
        <end position="54"/>
    </location>
</feature>
<comment type="caution">
    <text evidence="2">The sequence shown here is derived from an EMBL/GenBank/DDBJ whole genome shotgun (WGS) entry which is preliminary data.</text>
</comment>
<evidence type="ECO:0000313" key="3">
    <source>
        <dbReference type="Proteomes" id="UP000298030"/>
    </source>
</evidence>
<keyword evidence="3" id="KW-1185">Reference proteome</keyword>
<feature type="region of interest" description="Disordered" evidence="1">
    <location>
        <begin position="1"/>
        <end position="59"/>
    </location>
</feature>
<name>A0A4Y7STZ5_COPMI</name>
<feature type="compositionally biased region" description="Basic and acidic residues" evidence="1">
    <location>
        <begin position="9"/>
        <end position="19"/>
    </location>
</feature>
<evidence type="ECO:0000256" key="1">
    <source>
        <dbReference type="SAM" id="MobiDB-lite"/>
    </source>
</evidence>
<evidence type="ECO:0000313" key="2">
    <source>
        <dbReference type="EMBL" id="TEB25272.1"/>
    </source>
</evidence>
<organism evidence="2 3">
    <name type="scientific">Coprinellus micaceus</name>
    <name type="common">Glistening ink-cap mushroom</name>
    <name type="synonym">Coprinus micaceus</name>
    <dbReference type="NCBI Taxonomy" id="71717"/>
    <lineage>
        <taxon>Eukaryota</taxon>
        <taxon>Fungi</taxon>
        <taxon>Dikarya</taxon>
        <taxon>Basidiomycota</taxon>
        <taxon>Agaricomycotina</taxon>
        <taxon>Agaricomycetes</taxon>
        <taxon>Agaricomycetidae</taxon>
        <taxon>Agaricales</taxon>
        <taxon>Agaricineae</taxon>
        <taxon>Psathyrellaceae</taxon>
        <taxon>Coprinellus</taxon>
    </lineage>
</organism>
<dbReference type="EMBL" id="QPFP01000058">
    <property type="protein sequence ID" value="TEB25272.1"/>
    <property type="molecule type" value="Genomic_DNA"/>
</dbReference>
<accession>A0A4Y7STZ5</accession>
<dbReference type="Proteomes" id="UP000298030">
    <property type="component" value="Unassembled WGS sequence"/>
</dbReference>
<sequence>MPGRPRLYHTPEEQAEARKRTANAWYERNKKTVNKGKRKARKRAGAIPRAKKQPRVTTGGASIAQEGLPVTAKDKTLTNQQDEGLDFSVRQVGGIPRRFRKALMGSSPSEYFNMVCRHTIQCLRDHTHFDKAVEAIHEFSLPFSKLKLALEKYQGFILQLGAHTSEYVKAKEMWTDLHLMGGHFEDIECRAMVGELEDDFLAGQLDFQKGFTLASL</sequence>
<dbReference type="AlphaFoldDB" id="A0A4Y7STZ5"/>